<sequence>MGQGRARARRAQVVAYTFRISGAFLRRICSAEAKRLAVAFVAALLRAQALHAISRQLAAGTDALRPLQQPPEGGLDDSSDGALQDHVAQTLLVSVEVTYQLVYMLIDAKPLVGLGAGKWAEQCLELLTAIRDSCILEHAARVEERMTERIFPSSGGGGAPAGAFSDYTRKKLLSLLQFRPFMVSFLCGTLAVLEVPSLPEPPGLGAAAAAAAAQLRGVLCGPGRCVLSMGLFVGVASLCAADGGPAYGLPPGIISATRASVDRRVADAPQGPQLACENLQALLRMLGLPGRPTPPGRCGALALALRVARLSVASAVHAAVPAAAEEEEEEKEEEAHRLRGEGLPPDAPPPLLAAALCGGVVPCLERLLRRAGRAPDGLEAAIVRSWCGKRADGLLAALLAYGEPRQAAALVATLGKLVRALEDPRVVTAAWDPELDTQQCLLAAASGTTACSVQHIVAAQRAAGPGPAAAAGGPAGPAAAQLPRVLSLALCACLPPLASLLRRVAKQLRLQQRSKPQAPAGAADMAPFSECRQFEALLAELLPALPLLARQCVASCGGAEVGSTAAVGKDAEAAAEPAAAAAWRSLLLDEAGAVQLLGAVLELAAARAGVPETPPLPPSAEQQQQQQEPPQAAPQGERSTALASLVTSCCAVVDVLATEQQQKQQQRHGGAKSGAAEAAAEAAAAAAVAVTVVGGDGAQGSGPDGNEPPQLVAWRPEHLRAVAGLLRSSGQVQEAADAEELAAQLQAGCGRRRAGDARPRVGSGAPSRHAGGEAVAADGGGERAPGGLLLPLATARSLLPGCANPACVNLEGDSEAELLGQRELHGGEGGCGGEGVAAAVLYCSAECRVACKLRARMGP</sequence>
<accession>A0A150G8Q9</accession>
<name>A0A150G8Q9_GONPE</name>
<gene>
    <name evidence="2" type="ORF">GPECTOR_49g529</name>
</gene>
<organism evidence="2 3">
    <name type="scientific">Gonium pectorale</name>
    <name type="common">Green alga</name>
    <dbReference type="NCBI Taxonomy" id="33097"/>
    <lineage>
        <taxon>Eukaryota</taxon>
        <taxon>Viridiplantae</taxon>
        <taxon>Chlorophyta</taxon>
        <taxon>core chlorophytes</taxon>
        <taxon>Chlorophyceae</taxon>
        <taxon>CS clade</taxon>
        <taxon>Chlamydomonadales</taxon>
        <taxon>Volvocaceae</taxon>
        <taxon>Gonium</taxon>
    </lineage>
</organism>
<protein>
    <recommendedName>
        <fullName evidence="4">MYND-type domain-containing protein</fullName>
    </recommendedName>
</protein>
<evidence type="ECO:0000256" key="1">
    <source>
        <dbReference type="SAM" id="MobiDB-lite"/>
    </source>
</evidence>
<feature type="region of interest" description="Disordered" evidence="1">
    <location>
        <begin position="610"/>
        <end position="639"/>
    </location>
</feature>
<comment type="caution">
    <text evidence="2">The sequence shown here is derived from an EMBL/GenBank/DDBJ whole genome shotgun (WGS) entry which is preliminary data.</text>
</comment>
<feature type="region of interest" description="Disordered" evidence="1">
    <location>
        <begin position="752"/>
        <end position="781"/>
    </location>
</feature>
<dbReference type="Proteomes" id="UP000075714">
    <property type="component" value="Unassembled WGS sequence"/>
</dbReference>
<feature type="region of interest" description="Disordered" evidence="1">
    <location>
        <begin position="322"/>
        <end position="341"/>
    </location>
</feature>
<proteinExistence type="predicted"/>
<dbReference type="AlphaFoldDB" id="A0A150G8Q9"/>
<feature type="compositionally biased region" description="Low complexity" evidence="1">
    <location>
        <begin position="619"/>
        <end position="635"/>
    </location>
</feature>
<reference evidence="3" key="1">
    <citation type="journal article" date="2016" name="Nat. Commun.">
        <title>The Gonium pectorale genome demonstrates co-option of cell cycle regulation during the evolution of multicellularity.</title>
        <authorList>
            <person name="Hanschen E.R."/>
            <person name="Marriage T.N."/>
            <person name="Ferris P.J."/>
            <person name="Hamaji T."/>
            <person name="Toyoda A."/>
            <person name="Fujiyama A."/>
            <person name="Neme R."/>
            <person name="Noguchi H."/>
            <person name="Minakuchi Y."/>
            <person name="Suzuki M."/>
            <person name="Kawai-Toyooka H."/>
            <person name="Smith D.R."/>
            <person name="Sparks H."/>
            <person name="Anderson J."/>
            <person name="Bakaric R."/>
            <person name="Luria V."/>
            <person name="Karger A."/>
            <person name="Kirschner M.W."/>
            <person name="Durand P.M."/>
            <person name="Michod R.E."/>
            <person name="Nozaki H."/>
            <person name="Olson B.J."/>
        </authorList>
    </citation>
    <scope>NUCLEOTIDE SEQUENCE [LARGE SCALE GENOMIC DNA]</scope>
    <source>
        <strain evidence="3">NIES-2863</strain>
    </source>
</reference>
<evidence type="ECO:0000313" key="3">
    <source>
        <dbReference type="Proteomes" id="UP000075714"/>
    </source>
</evidence>
<dbReference type="EMBL" id="LSYV01000050">
    <property type="protein sequence ID" value="KXZ45945.1"/>
    <property type="molecule type" value="Genomic_DNA"/>
</dbReference>
<evidence type="ECO:0000313" key="2">
    <source>
        <dbReference type="EMBL" id="KXZ45945.1"/>
    </source>
</evidence>
<keyword evidence="3" id="KW-1185">Reference proteome</keyword>
<evidence type="ECO:0008006" key="4">
    <source>
        <dbReference type="Google" id="ProtNLM"/>
    </source>
</evidence>